<gene>
    <name evidence="1" type="ORF">PanWU01x14_183290</name>
</gene>
<reference evidence="2" key="1">
    <citation type="submission" date="2016-06" db="EMBL/GenBank/DDBJ databases">
        <title>Parallel loss of symbiosis genes in relatives of nitrogen-fixing non-legume Parasponia.</title>
        <authorList>
            <person name="Van Velzen R."/>
            <person name="Holmer R."/>
            <person name="Bu F."/>
            <person name="Rutten L."/>
            <person name="Van Zeijl A."/>
            <person name="Liu W."/>
            <person name="Santuari L."/>
            <person name="Cao Q."/>
            <person name="Sharma T."/>
            <person name="Shen D."/>
            <person name="Roswanjaya Y."/>
            <person name="Wardhani T."/>
            <person name="Kalhor M.S."/>
            <person name="Jansen J."/>
            <person name="Van den Hoogen J."/>
            <person name="Gungor B."/>
            <person name="Hartog M."/>
            <person name="Hontelez J."/>
            <person name="Verver J."/>
            <person name="Yang W.-C."/>
            <person name="Schijlen E."/>
            <person name="Repin R."/>
            <person name="Schilthuizen M."/>
            <person name="Schranz E."/>
            <person name="Heidstra R."/>
            <person name="Miyata K."/>
            <person name="Fedorova E."/>
            <person name="Kohlen W."/>
            <person name="Bisseling T."/>
            <person name="Smit S."/>
            <person name="Geurts R."/>
        </authorList>
    </citation>
    <scope>NUCLEOTIDE SEQUENCE [LARGE SCALE GENOMIC DNA]</scope>
    <source>
        <strain evidence="2">cv. WU1-14</strain>
    </source>
</reference>
<sequence>LGGREGKDGTSLEVSLRFRERWFNGTRLPSVGLMSRAVTAF</sequence>
<dbReference type="AlphaFoldDB" id="A0A2P5C4V7"/>
<evidence type="ECO:0000313" key="2">
    <source>
        <dbReference type="Proteomes" id="UP000237105"/>
    </source>
</evidence>
<accession>A0A2P5C4V7</accession>
<keyword evidence="2" id="KW-1185">Reference proteome</keyword>
<evidence type="ECO:0000313" key="1">
    <source>
        <dbReference type="EMBL" id="PON56120.1"/>
    </source>
</evidence>
<feature type="non-terminal residue" evidence="1">
    <location>
        <position position="1"/>
    </location>
</feature>
<protein>
    <submittedName>
        <fullName evidence="1">Uncharacterized protein</fullName>
    </submittedName>
</protein>
<dbReference type="EMBL" id="JXTB01000174">
    <property type="protein sequence ID" value="PON56120.1"/>
    <property type="molecule type" value="Genomic_DNA"/>
</dbReference>
<comment type="caution">
    <text evidence="1">The sequence shown here is derived from an EMBL/GenBank/DDBJ whole genome shotgun (WGS) entry which is preliminary data.</text>
</comment>
<proteinExistence type="predicted"/>
<dbReference type="Proteomes" id="UP000237105">
    <property type="component" value="Unassembled WGS sequence"/>
</dbReference>
<organism evidence="1 2">
    <name type="scientific">Parasponia andersonii</name>
    <name type="common">Sponia andersonii</name>
    <dbReference type="NCBI Taxonomy" id="3476"/>
    <lineage>
        <taxon>Eukaryota</taxon>
        <taxon>Viridiplantae</taxon>
        <taxon>Streptophyta</taxon>
        <taxon>Embryophyta</taxon>
        <taxon>Tracheophyta</taxon>
        <taxon>Spermatophyta</taxon>
        <taxon>Magnoliopsida</taxon>
        <taxon>eudicotyledons</taxon>
        <taxon>Gunneridae</taxon>
        <taxon>Pentapetalae</taxon>
        <taxon>rosids</taxon>
        <taxon>fabids</taxon>
        <taxon>Rosales</taxon>
        <taxon>Cannabaceae</taxon>
        <taxon>Parasponia</taxon>
    </lineage>
</organism>
<name>A0A2P5C4V7_PARAD</name>